<dbReference type="Proteomes" id="UP000244898">
    <property type="component" value="Unassembled WGS sequence"/>
</dbReference>
<keyword evidence="1" id="KW-0378">Hydrolase</keyword>
<dbReference type="CDD" id="cd00431">
    <property type="entry name" value="cysteine_hydrolases"/>
    <property type="match status" value="1"/>
</dbReference>
<keyword evidence="4" id="KW-1185">Reference proteome</keyword>
<dbReference type="InterPro" id="IPR050272">
    <property type="entry name" value="Isochorismatase-like_hydrls"/>
</dbReference>
<dbReference type="SUPFAM" id="SSF52499">
    <property type="entry name" value="Isochorismatase-like hydrolases"/>
    <property type="match status" value="1"/>
</dbReference>
<dbReference type="Pfam" id="PF00857">
    <property type="entry name" value="Isochorismatase"/>
    <property type="match status" value="1"/>
</dbReference>
<dbReference type="PANTHER" id="PTHR43540:SF15">
    <property type="entry name" value="BLR5631 PROTEIN"/>
    <property type="match status" value="1"/>
</dbReference>
<dbReference type="InterPro" id="IPR036380">
    <property type="entry name" value="Isochorismatase-like_sf"/>
</dbReference>
<feature type="domain" description="Isochorismatase-like" evidence="2">
    <location>
        <begin position="42"/>
        <end position="207"/>
    </location>
</feature>
<organism evidence="3 4">
    <name type="scientific">Falsiruegeria mediterranea M17</name>
    <dbReference type="NCBI Taxonomy" id="1200281"/>
    <lineage>
        <taxon>Bacteria</taxon>
        <taxon>Pseudomonadati</taxon>
        <taxon>Pseudomonadota</taxon>
        <taxon>Alphaproteobacteria</taxon>
        <taxon>Rhodobacterales</taxon>
        <taxon>Roseobacteraceae</taxon>
        <taxon>Falsiruegeria</taxon>
    </lineage>
</organism>
<evidence type="ECO:0000313" key="3">
    <source>
        <dbReference type="EMBL" id="SPJ30367.1"/>
    </source>
</evidence>
<dbReference type="GO" id="GO:0016787">
    <property type="term" value="F:hydrolase activity"/>
    <property type="evidence" value="ECO:0007669"/>
    <property type="project" value="UniProtKB-KW"/>
</dbReference>
<dbReference type="RefSeq" id="WP_108790770.1">
    <property type="nucleotide sequence ID" value="NZ_ONZG01000011.1"/>
</dbReference>
<reference evidence="4" key="1">
    <citation type="submission" date="2018-03" db="EMBL/GenBank/DDBJ databases">
        <authorList>
            <person name="Rodrigo-Torres L."/>
            <person name="Arahal R. D."/>
            <person name="Lucena T."/>
        </authorList>
    </citation>
    <scope>NUCLEOTIDE SEQUENCE [LARGE SCALE GENOMIC DNA]</scope>
    <source>
        <strain evidence="4">CECT 7615</strain>
    </source>
</reference>
<gene>
    <name evidence="3" type="ORF">TRM7615_03900</name>
</gene>
<sequence>MTIIWIVVAALTACVLYVIWDIRRIGKPTTGPQINLSARTETALLVIDMQVDFTTLPTWTESDLQQNFAQISASTSNAQHSGMPIIVVRHVFQGWLANLLNGLFNNGRGNNGSDGLGLDPRLSLTPSAEFVKSVGDAFSVPELDRYLAEHNVGHLILTGLDGCHCVNKTAQGARNRGYQVSIDPAAVLAANPKQWSKVKDDLSTAGVEFL</sequence>
<protein>
    <recommendedName>
        <fullName evidence="2">Isochorismatase-like domain-containing protein</fullName>
    </recommendedName>
</protein>
<proteinExistence type="predicted"/>
<dbReference type="AlphaFoldDB" id="A0A2R8CD45"/>
<dbReference type="PANTHER" id="PTHR43540">
    <property type="entry name" value="PEROXYUREIDOACRYLATE/UREIDOACRYLATE AMIDOHYDROLASE-RELATED"/>
    <property type="match status" value="1"/>
</dbReference>
<name>A0A2R8CD45_9RHOB</name>
<evidence type="ECO:0000259" key="2">
    <source>
        <dbReference type="Pfam" id="PF00857"/>
    </source>
</evidence>
<dbReference type="EMBL" id="ONZG01000011">
    <property type="protein sequence ID" value="SPJ30367.1"/>
    <property type="molecule type" value="Genomic_DNA"/>
</dbReference>
<accession>A0A2R8CD45</accession>
<dbReference type="OrthoDB" id="9807387at2"/>
<evidence type="ECO:0000256" key="1">
    <source>
        <dbReference type="ARBA" id="ARBA00022801"/>
    </source>
</evidence>
<evidence type="ECO:0000313" key="4">
    <source>
        <dbReference type="Proteomes" id="UP000244898"/>
    </source>
</evidence>
<dbReference type="InterPro" id="IPR000868">
    <property type="entry name" value="Isochorismatase-like_dom"/>
</dbReference>
<dbReference type="Gene3D" id="3.40.50.850">
    <property type="entry name" value="Isochorismatase-like"/>
    <property type="match status" value="1"/>
</dbReference>